<reference evidence="1" key="1">
    <citation type="journal article" date="2015" name="Nature">
        <title>Complex archaea that bridge the gap between prokaryotes and eukaryotes.</title>
        <authorList>
            <person name="Spang A."/>
            <person name="Saw J.H."/>
            <person name="Jorgensen S.L."/>
            <person name="Zaremba-Niedzwiedzka K."/>
            <person name="Martijn J."/>
            <person name="Lind A.E."/>
            <person name="van Eijk R."/>
            <person name="Schleper C."/>
            <person name="Guy L."/>
            <person name="Ettema T.J."/>
        </authorList>
    </citation>
    <scope>NUCLEOTIDE SEQUENCE</scope>
</reference>
<name>A0A0F9QU64_9ZZZZ</name>
<comment type="caution">
    <text evidence="1">The sequence shown here is derived from an EMBL/GenBank/DDBJ whole genome shotgun (WGS) entry which is preliminary data.</text>
</comment>
<proteinExistence type="predicted"/>
<accession>A0A0F9QU64</accession>
<gene>
    <name evidence="1" type="ORF">LCGC14_1053460</name>
</gene>
<dbReference type="EMBL" id="LAZR01004420">
    <property type="protein sequence ID" value="KKN08753.1"/>
    <property type="molecule type" value="Genomic_DNA"/>
</dbReference>
<evidence type="ECO:0000313" key="1">
    <source>
        <dbReference type="EMBL" id="KKN08753.1"/>
    </source>
</evidence>
<dbReference type="AlphaFoldDB" id="A0A0F9QU64"/>
<sequence>MLNPTKVDFWYSESDFRLSNMELLTLARLLVKHNSYPGCFRHISEGSEHLESKISCYFIKSGLNGIPDSLEIG</sequence>
<protein>
    <submittedName>
        <fullName evidence="1">Uncharacterized protein</fullName>
    </submittedName>
</protein>
<organism evidence="1">
    <name type="scientific">marine sediment metagenome</name>
    <dbReference type="NCBI Taxonomy" id="412755"/>
    <lineage>
        <taxon>unclassified sequences</taxon>
        <taxon>metagenomes</taxon>
        <taxon>ecological metagenomes</taxon>
    </lineage>
</organism>